<evidence type="ECO:0000256" key="2">
    <source>
        <dbReference type="ARBA" id="ARBA00022692"/>
    </source>
</evidence>
<evidence type="ECO:0000256" key="3">
    <source>
        <dbReference type="ARBA" id="ARBA00022989"/>
    </source>
</evidence>
<dbReference type="InterPro" id="IPR007016">
    <property type="entry name" value="O-antigen_ligase-rel_domated"/>
</dbReference>
<sequence length="418" mass="45545">MQSRSATALTLNPAFLLGSLIAIYFLIGRWTFARLSGDYDQVPLFEQPRVWTVAMIIVLAGIVFTELRHRGSYRPQSVDVAIIVWFTYVLMSAIWAPDAELAAEKFVEVAMMLVVAVAIAMVRSPDTQGQALLGFWWTLVAMGAAMGLLALYMSTGGRVFTPTGGPNIFGRNMGLTGIGALMLATRSFSLAKVSLYTIVLLSAVWVVMCGSRGALLATGVAGIVLFLTARVGFTTKITASLAFSIAAIFMFANTEAGRNATDVFRNRILRQTIEQRYTADRDDLFIEAYELGMEKPIIGWGLSGFLANSWIYPHNLFLETFAEGGMIGVLLLMWIFWKWWTSLRRDRRAMTGTSLAAMVLLVVAASFSGNYYDSRGVFLFLALSVEAIMPNRLPALAPSPSTVESPALGSMSAAPVGS</sequence>
<organism evidence="8 9">
    <name type="scientific">Aeoliella straminimaris</name>
    <dbReference type="NCBI Taxonomy" id="2954799"/>
    <lineage>
        <taxon>Bacteria</taxon>
        <taxon>Pseudomonadati</taxon>
        <taxon>Planctomycetota</taxon>
        <taxon>Planctomycetia</taxon>
        <taxon>Pirellulales</taxon>
        <taxon>Lacipirellulaceae</taxon>
        <taxon>Aeoliella</taxon>
    </lineage>
</organism>
<dbReference type="PANTHER" id="PTHR37422:SF13">
    <property type="entry name" value="LIPOPOLYSACCHARIDE BIOSYNTHESIS PROTEIN PA4999-RELATED"/>
    <property type="match status" value="1"/>
</dbReference>
<evidence type="ECO:0000256" key="1">
    <source>
        <dbReference type="ARBA" id="ARBA00004141"/>
    </source>
</evidence>
<feature type="region of interest" description="Disordered" evidence="5">
    <location>
        <begin position="399"/>
        <end position="418"/>
    </location>
</feature>
<feature type="domain" description="O-antigen ligase-related" evidence="7">
    <location>
        <begin position="198"/>
        <end position="332"/>
    </location>
</feature>
<feature type="transmembrane region" description="Helical" evidence="6">
    <location>
        <begin position="102"/>
        <end position="122"/>
    </location>
</feature>
<keyword evidence="8" id="KW-0436">Ligase</keyword>
<comment type="caution">
    <text evidence="8">The sequence shown here is derived from an EMBL/GenBank/DDBJ whole genome shotgun (WGS) entry which is preliminary data.</text>
</comment>
<evidence type="ECO:0000256" key="4">
    <source>
        <dbReference type="ARBA" id="ARBA00023136"/>
    </source>
</evidence>
<feature type="transmembrane region" description="Helical" evidence="6">
    <location>
        <begin position="173"/>
        <end position="191"/>
    </location>
</feature>
<dbReference type="PANTHER" id="PTHR37422">
    <property type="entry name" value="TEICHURONIC ACID BIOSYNTHESIS PROTEIN TUAE"/>
    <property type="match status" value="1"/>
</dbReference>
<feature type="transmembrane region" description="Helical" evidence="6">
    <location>
        <begin position="349"/>
        <end position="372"/>
    </location>
</feature>
<dbReference type="RefSeq" id="WP_252855540.1">
    <property type="nucleotide sequence ID" value="NZ_JAMXLR010000092.1"/>
</dbReference>
<feature type="transmembrane region" description="Helical" evidence="6">
    <location>
        <begin position="134"/>
        <end position="153"/>
    </location>
</feature>
<gene>
    <name evidence="8" type="ORF">NG895_26300</name>
</gene>
<dbReference type="GO" id="GO:0016874">
    <property type="term" value="F:ligase activity"/>
    <property type="evidence" value="ECO:0007669"/>
    <property type="project" value="UniProtKB-KW"/>
</dbReference>
<feature type="transmembrane region" description="Helical" evidence="6">
    <location>
        <begin position="233"/>
        <end position="252"/>
    </location>
</feature>
<keyword evidence="3 6" id="KW-1133">Transmembrane helix</keyword>
<accession>A0A9X2FEA5</accession>
<feature type="transmembrane region" description="Helical" evidence="6">
    <location>
        <begin position="7"/>
        <end position="28"/>
    </location>
</feature>
<keyword evidence="9" id="KW-1185">Reference proteome</keyword>
<dbReference type="InterPro" id="IPR051533">
    <property type="entry name" value="WaaL-like"/>
</dbReference>
<comment type="subcellular location">
    <subcellularLocation>
        <location evidence="1">Membrane</location>
        <topology evidence="1">Multi-pass membrane protein</topology>
    </subcellularLocation>
</comment>
<dbReference type="AlphaFoldDB" id="A0A9X2FEA5"/>
<evidence type="ECO:0000256" key="5">
    <source>
        <dbReference type="SAM" id="MobiDB-lite"/>
    </source>
</evidence>
<feature type="transmembrane region" description="Helical" evidence="6">
    <location>
        <begin position="77"/>
        <end position="96"/>
    </location>
</feature>
<dbReference type="Pfam" id="PF04932">
    <property type="entry name" value="Wzy_C"/>
    <property type="match status" value="1"/>
</dbReference>
<evidence type="ECO:0000313" key="8">
    <source>
        <dbReference type="EMBL" id="MCO6047430.1"/>
    </source>
</evidence>
<reference evidence="8" key="1">
    <citation type="submission" date="2022-06" db="EMBL/GenBank/DDBJ databases">
        <title>Aeoliella straminimaris, a novel planctomycete from sediments.</title>
        <authorList>
            <person name="Vitorino I.R."/>
            <person name="Lage O.M."/>
        </authorList>
    </citation>
    <scope>NUCLEOTIDE SEQUENCE</scope>
    <source>
        <strain evidence="8">ICT_H6.2</strain>
    </source>
</reference>
<proteinExistence type="predicted"/>
<dbReference type="GO" id="GO:0016020">
    <property type="term" value="C:membrane"/>
    <property type="evidence" value="ECO:0007669"/>
    <property type="project" value="UniProtKB-SubCell"/>
</dbReference>
<protein>
    <submittedName>
        <fullName evidence="8">O-antigen ligase family protein</fullName>
    </submittedName>
</protein>
<feature type="transmembrane region" description="Helical" evidence="6">
    <location>
        <begin position="198"/>
        <end position="227"/>
    </location>
</feature>
<evidence type="ECO:0000259" key="7">
    <source>
        <dbReference type="Pfam" id="PF04932"/>
    </source>
</evidence>
<keyword evidence="4 6" id="KW-0472">Membrane</keyword>
<name>A0A9X2FEA5_9BACT</name>
<keyword evidence="2 6" id="KW-0812">Transmembrane</keyword>
<dbReference type="Proteomes" id="UP001155241">
    <property type="component" value="Unassembled WGS sequence"/>
</dbReference>
<feature type="transmembrane region" description="Helical" evidence="6">
    <location>
        <begin position="320"/>
        <end position="337"/>
    </location>
</feature>
<dbReference type="EMBL" id="JAMXLR010000092">
    <property type="protein sequence ID" value="MCO6047430.1"/>
    <property type="molecule type" value="Genomic_DNA"/>
</dbReference>
<feature type="transmembrane region" description="Helical" evidence="6">
    <location>
        <begin position="48"/>
        <end position="65"/>
    </location>
</feature>
<evidence type="ECO:0000256" key="6">
    <source>
        <dbReference type="SAM" id="Phobius"/>
    </source>
</evidence>
<evidence type="ECO:0000313" key="9">
    <source>
        <dbReference type="Proteomes" id="UP001155241"/>
    </source>
</evidence>